<dbReference type="PANTHER" id="PTHR10039:SF17">
    <property type="entry name" value="FUNGAL STAND N-TERMINAL GOODBYE DOMAIN-CONTAINING PROTEIN-RELATED"/>
    <property type="match status" value="1"/>
</dbReference>
<dbReference type="PANTHER" id="PTHR10039">
    <property type="entry name" value="AMELOGENIN"/>
    <property type="match status" value="1"/>
</dbReference>
<evidence type="ECO:0000313" key="4">
    <source>
        <dbReference type="EMBL" id="KAF4840361.1"/>
    </source>
</evidence>
<evidence type="ECO:0000313" key="5">
    <source>
        <dbReference type="Proteomes" id="UP000711996"/>
    </source>
</evidence>
<dbReference type="AlphaFoldDB" id="A0A9P5BKH6"/>
<dbReference type="EMBL" id="QPMT01000139">
    <property type="protein sequence ID" value="KAF4840361.1"/>
    <property type="molecule type" value="Genomic_DNA"/>
</dbReference>
<dbReference type="SUPFAM" id="SSF52540">
    <property type="entry name" value="P-loop containing nucleoside triphosphate hydrolases"/>
    <property type="match status" value="1"/>
</dbReference>
<proteinExistence type="predicted"/>
<evidence type="ECO:0000256" key="1">
    <source>
        <dbReference type="ARBA" id="ARBA00022737"/>
    </source>
</evidence>
<dbReference type="InterPro" id="IPR007111">
    <property type="entry name" value="NACHT_NTPase"/>
</dbReference>
<feature type="compositionally biased region" description="Basic and acidic residues" evidence="2">
    <location>
        <begin position="147"/>
        <end position="163"/>
    </location>
</feature>
<comment type="caution">
    <text evidence="4">The sequence shown here is derived from an EMBL/GenBank/DDBJ whole genome shotgun (WGS) entry which is preliminary data.</text>
</comment>
<dbReference type="Gene3D" id="3.40.50.300">
    <property type="entry name" value="P-loop containing nucleotide triphosphate hydrolases"/>
    <property type="match status" value="1"/>
</dbReference>
<name>A0A9P5BKH6_COLSI</name>
<reference evidence="4" key="1">
    <citation type="submission" date="2019-06" db="EMBL/GenBank/DDBJ databases">
        <authorList>
            <person name="Gan P."/>
            <person name="Shirasu K."/>
        </authorList>
    </citation>
    <scope>NUCLEOTIDE SEQUENCE [LARGE SCALE GENOMIC DNA]</scope>
    <source>
        <strain evidence="4">CAD2</strain>
    </source>
</reference>
<feature type="domain" description="NACHT" evidence="3">
    <location>
        <begin position="230"/>
        <end position="355"/>
    </location>
</feature>
<dbReference type="InterPro" id="IPR056884">
    <property type="entry name" value="NPHP3-like_N"/>
</dbReference>
<feature type="region of interest" description="Disordered" evidence="2">
    <location>
        <begin position="147"/>
        <end position="178"/>
    </location>
</feature>
<dbReference type="PROSITE" id="PS50837">
    <property type="entry name" value="NACHT"/>
    <property type="match status" value="1"/>
</dbReference>
<keyword evidence="5" id="KW-1185">Reference proteome</keyword>
<protein>
    <recommendedName>
        <fullName evidence="3">NACHT domain-containing protein</fullName>
    </recommendedName>
</protein>
<evidence type="ECO:0000256" key="2">
    <source>
        <dbReference type="SAM" id="MobiDB-lite"/>
    </source>
</evidence>
<evidence type="ECO:0000259" key="3">
    <source>
        <dbReference type="PROSITE" id="PS50837"/>
    </source>
</evidence>
<dbReference type="Proteomes" id="UP000711996">
    <property type="component" value="Unassembled WGS sequence"/>
</dbReference>
<dbReference type="InterPro" id="IPR027417">
    <property type="entry name" value="P-loop_NTPase"/>
</dbReference>
<dbReference type="OrthoDB" id="448455at2759"/>
<organism evidence="4 5">
    <name type="scientific">Colletotrichum siamense</name>
    <name type="common">Anthracnose fungus</name>
    <dbReference type="NCBI Taxonomy" id="690259"/>
    <lineage>
        <taxon>Eukaryota</taxon>
        <taxon>Fungi</taxon>
        <taxon>Dikarya</taxon>
        <taxon>Ascomycota</taxon>
        <taxon>Pezizomycotina</taxon>
        <taxon>Sordariomycetes</taxon>
        <taxon>Hypocreomycetidae</taxon>
        <taxon>Glomerellales</taxon>
        <taxon>Glomerellaceae</taxon>
        <taxon>Colletotrichum</taxon>
        <taxon>Colletotrichum gloeosporioides species complex</taxon>
    </lineage>
</organism>
<sequence length="371" mass="42486">MAPVTAQRVPDDMAGDNRDVADLWKDAMKTYKGIVAFDLERKFENIEDMITQGIKEMQNFHKFRHDNRKGAQRLEGARKKMDLRIRRLQKATEFAILGNVKKIERLTSELLKNQHSHTAMLEEQMQVMSIVRDTTENIRDDMAKLLKASDDQKREQSKQRGSGEQKSQPFAAEYSKHPSAKGIRNTLMGVEGEDHEHYVLQETIVPDTCAWVFREPEWERWLNQQDPPNTVLVITGSPGTGKSHLAFSVYQALKSEEATKDASRRTCVAQFYFREQNESLLSFANGVISVFNQVAEQSPELCEAMYEEIVREESQIDRGSSDDLLRKLLDVAFGKDSRGRLFLVFDGIDEIADNDLALFKQFSNTIEEGSR</sequence>
<accession>A0A9P5BKH6</accession>
<gene>
    <name evidence="4" type="ORF">CGCSCA2_v015042</name>
</gene>
<keyword evidence="1" id="KW-0677">Repeat</keyword>
<dbReference type="Pfam" id="PF24883">
    <property type="entry name" value="NPHP3_N"/>
    <property type="match status" value="1"/>
</dbReference>